<evidence type="ECO:0000313" key="4">
    <source>
        <dbReference type="Proteomes" id="UP000076154"/>
    </source>
</evidence>
<keyword evidence="4" id="KW-1185">Reference proteome</keyword>
<evidence type="ECO:0000259" key="2">
    <source>
        <dbReference type="Pfam" id="PF20231"/>
    </source>
</evidence>
<sequence length="1031" mass="115541">MAPDELPQFTFQSATCPVTPARFNIPLFSTPTSWPSSTPSGVSSYHTLSTLSTPIPSALKSTRHDSDRPRHKRKVTNDENLDPSLSKKHKQSSTSQKLSVDDKVELFFVLLETELKWTYGELLYHTMTSRTTKEKNSVPGTASGNSRKHAAVVQHFLNGHGKHAPSDVVKLWMEHPYGRKFKDSPLMFSTTTPYTDIKPVRPALTSFAAQLVEKQLVREVEQAVKPSSGLHLAISTKTIGKTIGWTDIGATTVEETRDTIKQHQPLTWALIMKLASRPPRVRNGITLACKDRPPDVVSTGVISTINFSRSSTANRLPLASGILQLGAHATFDTFRHGSRFGLIPSYATVLKAMRALSAHEAKVTRAHGMDPNSVGCYRGDNSQHYHVQRDHAIGRENKLIIGFSATYYEVEGVNPEVFDLDAKRKVLAQRRREKFTFYQLTSLLDQTHLENVLHLQWIDTLIRAISHLNHMKSHIAMLYKTRVAKQRLPVTATKVHPLGSSSKKETVYTEFKDVLFDILEQTGQTKENFFRRMKPVGGDGMTFDLILQLQQYLQFHESEFESLEILEPMLEWWHTEWTDVCRVFESHWGSVMLSDDPSSLGHSADKIGRKKPSNLKKVDYGTGTELAYLVLDARILDCWRIYFGQDDLFAYFNKLALEKKLPTFEDLEAAARKLYRSYTSTRAQHRAMQGNSTKPSSLGDPSIVPPGSPWTEPRPVPKAKPSKRKTTTVPQTTKPPEPFKGDQVLARSIAFMREAMISREAAMATADGDVGRLYEAIKVMLFTFAGSNHSNYTSYLLEVIAKLELECSADLRHGLLQLTLVNLSGKDGHFAPGDYIQEYFNRLLEAVVQRKGVQYGDAFIRELWARNLHHIARLKATWLGGVGLSARTAQHSGAKTTTEMKRLRDGKLSKWITKTTRSRGLKDMDFTNGISSGSPDAVSDDEELDNDDNGLNDSPLPPQLDDGVRPPSLSAMQLVDGQLVSETLDLEEETAEIIRWLEYAGANSDAVFQDDSGDEGSDHSEMEDTTFDHDL</sequence>
<feature type="region of interest" description="Disordered" evidence="1">
    <location>
        <begin position="1006"/>
        <end position="1031"/>
    </location>
</feature>
<feature type="region of interest" description="Disordered" evidence="1">
    <location>
        <begin position="923"/>
        <end position="968"/>
    </location>
</feature>
<evidence type="ECO:0000313" key="3">
    <source>
        <dbReference type="EMBL" id="RDB16715.1"/>
    </source>
</evidence>
<proteinExistence type="predicted"/>
<feature type="compositionally biased region" description="Pro residues" evidence="1">
    <location>
        <begin position="703"/>
        <end position="718"/>
    </location>
</feature>
<dbReference type="InterPro" id="IPR046496">
    <property type="entry name" value="DUF6589"/>
</dbReference>
<protein>
    <recommendedName>
        <fullName evidence="2">DUF6589 domain-containing protein</fullName>
    </recommendedName>
</protein>
<reference evidence="3" key="1">
    <citation type="submission" date="2018-04" db="EMBL/GenBank/DDBJ databases">
        <title>Whole genome sequencing of Hypsizygus marmoreus.</title>
        <authorList>
            <person name="Choi I.-G."/>
            <person name="Min B."/>
            <person name="Kim J.-G."/>
            <person name="Kim S."/>
            <person name="Oh Y.-L."/>
            <person name="Kong W.-S."/>
            <person name="Park H."/>
            <person name="Jeong J."/>
            <person name="Song E.-S."/>
        </authorList>
    </citation>
    <scope>NUCLEOTIDE SEQUENCE [LARGE SCALE GENOMIC DNA]</scope>
    <source>
        <strain evidence="3">51987-8</strain>
    </source>
</reference>
<dbReference type="AlphaFoldDB" id="A0A369J8F9"/>
<accession>A0A369J8F9</accession>
<dbReference type="Proteomes" id="UP000076154">
    <property type="component" value="Unassembled WGS sequence"/>
</dbReference>
<comment type="caution">
    <text evidence="3">The sequence shown here is derived from an EMBL/GenBank/DDBJ whole genome shotgun (WGS) entry which is preliminary data.</text>
</comment>
<feature type="compositionally biased region" description="Acidic residues" evidence="1">
    <location>
        <begin position="938"/>
        <end position="950"/>
    </location>
</feature>
<name>A0A369J8F9_HYPMA</name>
<evidence type="ECO:0000256" key="1">
    <source>
        <dbReference type="SAM" id="MobiDB-lite"/>
    </source>
</evidence>
<feature type="compositionally biased region" description="Basic and acidic residues" evidence="1">
    <location>
        <begin position="1016"/>
        <end position="1031"/>
    </location>
</feature>
<dbReference type="Pfam" id="PF20231">
    <property type="entry name" value="DUF6589"/>
    <property type="match status" value="1"/>
</dbReference>
<dbReference type="STRING" id="39966.A0A369J8F9"/>
<organism evidence="3 4">
    <name type="scientific">Hypsizygus marmoreus</name>
    <name type="common">White beech mushroom</name>
    <name type="synonym">Agaricus marmoreus</name>
    <dbReference type="NCBI Taxonomy" id="39966"/>
    <lineage>
        <taxon>Eukaryota</taxon>
        <taxon>Fungi</taxon>
        <taxon>Dikarya</taxon>
        <taxon>Basidiomycota</taxon>
        <taxon>Agaricomycotina</taxon>
        <taxon>Agaricomycetes</taxon>
        <taxon>Agaricomycetidae</taxon>
        <taxon>Agaricales</taxon>
        <taxon>Tricholomatineae</taxon>
        <taxon>Lyophyllaceae</taxon>
        <taxon>Hypsizygus</taxon>
    </lineage>
</organism>
<gene>
    <name evidence="3" type="ORF">Hypma_002556</name>
</gene>
<feature type="region of interest" description="Disordered" evidence="1">
    <location>
        <begin position="54"/>
        <end position="96"/>
    </location>
</feature>
<dbReference type="OrthoDB" id="3256296at2759"/>
<feature type="region of interest" description="Disordered" evidence="1">
    <location>
        <begin position="681"/>
        <end position="740"/>
    </location>
</feature>
<feature type="domain" description="DUF6589" evidence="2">
    <location>
        <begin position="431"/>
        <end position="891"/>
    </location>
</feature>
<dbReference type="EMBL" id="LUEZ02000122">
    <property type="protein sequence ID" value="RDB16715.1"/>
    <property type="molecule type" value="Genomic_DNA"/>
</dbReference>
<dbReference type="InParanoid" id="A0A369J8F9"/>